<dbReference type="CDD" id="cd02440">
    <property type="entry name" value="AdoMet_MTases"/>
    <property type="match status" value="1"/>
</dbReference>
<name>A0A167DYJ8_9BACL</name>
<dbReference type="Proteomes" id="UP000077134">
    <property type="component" value="Unassembled WGS sequence"/>
</dbReference>
<organism evidence="5 6">
    <name type="scientific">Paenibacillus crassostreae</name>
    <dbReference type="NCBI Taxonomy" id="1763538"/>
    <lineage>
        <taxon>Bacteria</taxon>
        <taxon>Bacillati</taxon>
        <taxon>Bacillota</taxon>
        <taxon>Bacilli</taxon>
        <taxon>Bacillales</taxon>
        <taxon>Paenibacillaceae</taxon>
        <taxon>Paenibacillus</taxon>
    </lineage>
</organism>
<dbReference type="GO" id="GO:0008757">
    <property type="term" value="F:S-adenosylmethionine-dependent methyltransferase activity"/>
    <property type="evidence" value="ECO:0007669"/>
    <property type="project" value="InterPro"/>
</dbReference>
<dbReference type="InterPro" id="IPR029063">
    <property type="entry name" value="SAM-dependent_MTases_sf"/>
</dbReference>
<dbReference type="InterPro" id="IPR051052">
    <property type="entry name" value="Diverse_substrate_MTase"/>
</dbReference>
<dbReference type="PANTHER" id="PTHR44942:SF4">
    <property type="entry name" value="METHYLTRANSFERASE TYPE 11 DOMAIN-CONTAINING PROTEIN"/>
    <property type="match status" value="1"/>
</dbReference>
<comment type="similarity">
    <text evidence="1">Belongs to the methyltransferase superfamily.</text>
</comment>
<dbReference type="AlphaFoldDB" id="A0A167DYJ8"/>
<evidence type="ECO:0000313" key="6">
    <source>
        <dbReference type="Proteomes" id="UP000077134"/>
    </source>
</evidence>
<dbReference type="Pfam" id="PF08241">
    <property type="entry name" value="Methyltransf_11"/>
    <property type="match status" value="1"/>
</dbReference>
<accession>A0A167DYJ8</accession>
<keyword evidence="2" id="KW-0489">Methyltransferase</keyword>
<keyword evidence="6" id="KW-1185">Reference proteome</keyword>
<evidence type="ECO:0000313" key="5">
    <source>
        <dbReference type="EMBL" id="OAB74932.1"/>
    </source>
</evidence>
<dbReference type="STRING" id="1763538.LPB68_01490"/>
<dbReference type="PANTHER" id="PTHR44942">
    <property type="entry name" value="METHYLTRANSF_11 DOMAIN-CONTAINING PROTEIN"/>
    <property type="match status" value="1"/>
</dbReference>
<evidence type="ECO:0000256" key="2">
    <source>
        <dbReference type="ARBA" id="ARBA00022603"/>
    </source>
</evidence>
<dbReference type="EMBL" id="LSFN01000014">
    <property type="protein sequence ID" value="OAB74932.1"/>
    <property type="molecule type" value="Genomic_DNA"/>
</dbReference>
<dbReference type="Gene3D" id="3.40.50.150">
    <property type="entry name" value="Vaccinia Virus protein VP39"/>
    <property type="match status" value="1"/>
</dbReference>
<reference evidence="5 6" key="1">
    <citation type="submission" date="2016-02" db="EMBL/GenBank/DDBJ databases">
        <title>Paenibacillus sp. LPB0068, isolated from Crassostrea gigas.</title>
        <authorList>
            <person name="Shin S.-K."/>
            <person name="Yi H."/>
        </authorList>
    </citation>
    <scope>NUCLEOTIDE SEQUENCE [LARGE SCALE GENOMIC DNA]</scope>
    <source>
        <strain evidence="5 6">LPB0068</strain>
    </source>
</reference>
<dbReference type="SUPFAM" id="SSF53335">
    <property type="entry name" value="S-adenosyl-L-methionine-dependent methyltransferases"/>
    <property type="match status" value="1"/>
</dbReference>
<dbReference type="InterPro" id="IPR013216">
    <property type="entry name" value="Methyltransf_11"/>
</dbReference>
<evidence type="ECO:0000256" key="1">
    <source>
        <dbReference type="ARBA" id="ARBA00008361"/>
    </source>
</evidence>
<gene>
    <name evidence="5" type="ORF">PNBC_12465</name>
</gene>
<evidence type="ECO:0000259" key="4">
    <source>
        <dbReference type="Pfam" id="PF08241"/>
    </source>
</evidence>
<feature type="domain" description="Methyltransferase type 11" evidence="4">
    <location>
        <begin position="2"/>
        <end position="94"/>
    </location>
</feature>
<sequence length="179" mass="21007">MEIGCGKGEFSRILATKVKSVESIDLSPVMIQKAIEHSKLFPNIIYQTGNIMELPLEDNSYDYIVSIAVFHHLELEEILPKLRRALKPNGVIAILDLYEQSTMIEYLLNLFAIPLNKFHLITKKGKKIKTEEEIEAWIEHLKHDKYMDTNQLRKVYTKLLPASKFKIHLLWRYSMIWHK</sequence>
<proteinExistence type="inferred from homology"/>
<evidence type="ECO:0000256" key="3">
    <source>
        <dbReference type="ARBA" id="ARBA00022679"/>
    </source>
</evidence>
<dbReference type="GO" id="GO:0032259">
    <property type="term" value="P:methylation"/>
    <property type="evidence" value="ECO:0007669"/>
    <property type="project" value="UniProtKB-KW"/>
</dbReference>
<protein>
    <recommendedName>
        <fullName evidence="4">Methyltransferase type 11 domain-containing protein</fullName>
    </recommendedName>
</protein>
<keyword evidence="3" id="KW-0808">Transferase</keyword>
<comment type="caution">
    <text evidence="5">The sequence shown here is derived from an EMBL/GenBank/DDBJ whole genome shotgun (WGS) entry which is preliminary data.</text>
</comment>